<feature type="compositionally biased region" description="Acidic residues" evidence="2">
    <location>
        <begin position="41"/>
        <end position="51"/>
    </location>
</feature>
<dbReference type="PROSITE" id="PS50234">
    <property type="entry name" value="VWFA"/>
    <property type="match status" value="1"/>
</dbReference>
<organism evidence="5 6">
    <name type="scientific">Novibacillus thermophilus</name>
    <dbReference type="NCBI Taxonomy" id="1471761"/>
    <lineage>
        <taxon>Bacteria</taxon>
        <taxon>Bacillati</taxon>
        <taxon>Bacillota</taxon>
        <taxon>Bacilli</taxon>
        <taxon>Bacillales</taxon>
        <taxon>Thermoactinomycetaceae</taxon>
        <taxon>Novibacillus</taxon>
    </lineage>
</organism>
<feature type="signal peptide" evidence="3">
    <location>
        <begin position="1"/>
        <end position="20"/>
    </location>
</feature>
<dbReference type="Proteomes" id="UP000188603">
    <property type="component" value="Chromosome"/>
</dbReference>
<dbReference type="SMART" id="SM00327">
    <property type="entry name" value="VWA"/>
    <property type="match status" value="1"/>
</dbReference>
<evidence type="ECO:0000256" key="1">
    <source>
        <dbReference type="SAM" id="Coils"/>
    </source>
</evidence>
<protein>
    <recommendedName>
        <fullName evidence="4">VWFA domain-containing protein</fullName>
    </recommendedName>
</protein>
<accession>A0A1U9K929</accession>
<dbReference type="OrthoDB" id="9783818at2"/>
<feature type="domain" description="VWFA" evidence="4">
    <location>
        <begin position="164"/>
        <end position="355"/>
    </location>
</feature>
<dbReference type="InterPro" id="IPR036465">
    <property type="entry name" value="vWFA_dom_sf"/>
</dbReference>
<feature type="region of interest" description="Disordered" evidence="2">
    <location>
        <begin position="29"/>
        <end position="51"/>
    </location>
</feature>
<feature type="coiled-coil region" evidence="1">
    <location>
        <begin position="417"/>
        <end position="455"/>
    </location>
</feature>
<evidence type="ECO:0000313" key="6">
    <source>
        <dbReference type="Proteomes" id="UP000188603"/>
    </source>
</evidence>
<dbReference type="Pfam" id="PF00092">
    <property type="entry name" value="VWA"/>
    <property type="match status" value="1"/>
</dbReference>
<name>A0A1U9K929_9BACL</name>
<gene>
    <name evidence="5" type="ORF">B0W44_13140</name>
</gene>
<keyword evidence="1" id="KW-0175">Coiled coil</keyword>
<dbReference type="Gene3D" id="3.40.50.410">
    <property type="entry name" value="von Willebrand factor, type A domain"/>
    <property type="match status" value="1"/>
</dbReference>
<evidence type="ECO:0000259" key="4">
    <source>
        <dbReference type="PROSITE" id="PS50234"/>
    </source>
</evidence>
<evidence type="ECO:0000256" key="3">
    <source>
        <dbReference type="SAM" id="SignalP"/>
    </source>
</evidence>
<feature type="chain" id="PRO_5038945600" description="VWFA domain-containing protein" evidence="3">
    <location>
        <begin position="21"/>
        <end position="466"/>
    </location>
</feature>
<proteinExistence type="predicted"/>
<reference evidence="5 6" key="1">
    <citation type="journal article" date="2015" name="Int. J. Syst. Evol. Microbiol.">
        <title>Novibacillus thermophilus gen. nov., sp. nov., a Gram-staining-negative and moderately thermophilic member of the family Thermoactinomycetaceae.</title>
        <authorList>
            <person name="Yang G."/>
            <person name="Chen J."/>
            <person name="Zhou S."/>
        </authorList>
    </citation>
    <scope>NUCLEOTIDE SEQUENCE [LARGE SCALE GENOMIC DNA]</scope>
    <source>
        <strain evidence="5 6">SG-1</strain>
    </source>
</reference>
<dbReference type="RefSeq" id="WP_077720423.1">
    <property type="nucleotide sequence ID" value="NZ_CP019699.1"/>
</dbReference>
<dbReference type="InterPro" id="IPR002035">
    <property type="entry name" value="VWF_A"/>
</dbReference>
<keyword evidence="6" id="KW-1185">Reference proteome</keyword>
<dbReference type="AlphaFoldDB" id="A0A1U9K929"/>
<dbReference type="EMBL" id="CP019699">
    <property type="protein sequence ID" value="AQS56565.1"/>
    <property type="molecule type" value="Genomic_DNA"/>
</dbReference>
<dbReference type="STRING" id="1471761.B0W44_13140"/>
<dbReference type="PROSITE" id="PS51257">
    <property type="entry name" value="PROKAR_LIPOPROTEIN"/>
    <property type="match status" value="1"/>
</dbReference>
<keyword evidence="3" id="KW-0732">Signal</keyword>
<evidence type="ECO:0000313" key="5">
    <source>
        <dbReference type="EMBL" id="AQS56565.1"/>
    </source>
</evidence>
<evidence type="ECO:0000256" key="2">
    <source>
        <dbReference type="SAM" id="MobiDB-lite"/>
    </source>
</evidence>
<dbReference type="KEGG" id="ntr:B0W44_13140"/>
<sequence>MAKKLTIAVLFFLVALLLIGCNDDEKDKESQKELDSASEAIETEDVKEEETEKVEEEVAASSLLLHAPAIPTTIDEMANQLPGLFAGADNIYDYADEIKQEFDKVGPLPENPTDEEYDQYLRYIYSLVAEDYPNPEDVIKQWQFASFGNPDLPDSRYHFKPNYNIEILLDASGSMANYAGSRTRMEIAKEAILQFVQKVPKEANVSLRVYGHEGTGADRDKELSCSTIEQVYGFAPYDEEKFKNALSEFEPAGWTPLAGALSAAKESMASFHTDDYTNLIYVVSDGIETCDGDPVAVAEELSQSDIQPIINIIGFQTDQEAQKQLQEIARVADGIYATANNQEELQAEFKRAEEVLEAWEKWKRDALKDVKAGQVDASFDIIAIHNKWSSITRRTMNNMWRLITQLDELEFITFEQRMELDARRKEIKDDIEELVRELRKNLEQMKAENFEEAQQQIEKIFQEQNS</sequence>
<dbReference type="SUPFAM" id="SSF53300">
    <property type="entry name" value="vWA-like"/>
    <property type="match status" value="1"/>
</dbReference>